<dbReference type="EMBL" id="FXUV01000048">
    <property type="protein sequence ID" value="SMQ13154.1"/>
    <property type="molecule type" value="Genomic_DNA"/>
</dbReference>
<dbReference type="OrthoDB" id="5679056at2"/>
<evidence type="ECO:0000313" key="1">
    <source>
        <dbReference type="EMBL" id="SMQ13154.1"/>
    </source>
</evidence>
<organism evidence="2 3">
    <name type="scientific">Kingella negevensis</name>
    <dbReference type="NCBI Taxonomy" id="1522312"/>
    <lineage>
        <taxon>Bacteria</taxon>
        <taxon>Pseudomonadati</taxon>
        <taxon>Pseudomonadota</taxon>
        <taxon>Betaproteobacteria</taxon>
        <taxon>Neisseriales</taxon>
        <taxon>Neisseriaceae</taxon>
        <taxon>Kingella</taxon>
    </lineage>
</organism>
<sequence length="58" mass="6524">MALTPEQVKKNFKQKGITFSGWAREHGYRPQEVIRVLNGFSKASRGQGHEIAVKLGLK</sequence>
<proteinExistence type="predicted"/>
<accession>A0A238TDG9</accession>
<dbReference type="InterPro" id="IPR026365">
    <property type="entry name" value="BcepMu_gp16"/>
</dbReference>
<dbReference type="Proteomes" id="UP000215450">
    <property type="component" value="Unassembled WGS sequence"/>
</dbReference>
<keyword evidence="3" id="KW-1185">Reference proteome</keyword>
<dbReference type="Gene3D" id="1.10.260.40">
    <property type="entry name" value="lambda repressor-like DNA-binding domains"/>
    <property type="match status" value="1"/>
</dbReference>
<dbReference type="AlphaFoldDB" id="A0A238TDG9"/>
<reference evidence="2 3" key="2">
    <citation type="submission" date="2017-06" db="EMBL/GenBank/DDBJ databases">
        <authorList>
            <person name="Kim H.J."/>
            <person name="Triplett B.A."/>
        </authorList>
    </citation>
    <scope>NUCLEOTIDE SEQUENCE [LARGE SCALE GENOMIC DNA]</scope>
    <source>
        <strain evidence="2">Kingella_eburonensis</strain>
    </source>
</reference>
<reference evidence="1" key="1">
    <citation type="submission" date="2017-05" db="EMBL/GenBank/DDBJ databases">
        <authorList>
            <person name="Song R."/>
            <person name="Chenine A.L."/>
            <person name="Ruprecht R.M."/>
        </authorList>
    </citation>
    <scope>NUCLEOTIDE SEQUENCE</scope>
    <source>
        <strain evidence="1">Kingella_eburonensis</strain>
    </source>
</reference>
<gene>
    <name evidence="1" type="ORF">KEBURONENSIS_01896</name>
    <name evidence="2" type="ORF">KEBURONENSIS_01910</name>
</gene>
<protein>
    <recommendedName>
        <fullName evidence="4">Phage-associated protein, BcepMu gp16 family</fullName>
    </recommendedName>
</protein>
<name>A0A238TDG9_9NEIS</name>
<evidence type="ECO:0000313" key="2">
    <source>
        <dbReference type="EMBL" id="SNB80950.1"/>
    </source>
</evidence>
<evidence type="ECO:0000313" key="3">
    <source>
        <dbReference type="Proteomes" id="UP000215450"/>
    </source>
</evidence>
<dbReference type="RefSeq" id="WP_095063177.1">
    <property type="nucleotide sequence ID" value="NZ_FXUV02000053.1"/>
</dbReference>
<dbReference type="GO" id="GO:0003677">
    <property type="term" value="F:DNA binding"/>
    <property type="evidence" value="ECO:0007669"/>
    <property type="project" value="InterPro"/>
</dbReference>
<dbReference type="InterPro" id="IPR010982">
    <property type="entry name" value="Lambda_DNA-bd_dom_sf"/>
</dbReference>
<evidence type="ECO:0008006" key="4">
    <source>
        <dbReference type="Google" id="ProtNLM"/>
    </source>
</evidence>
<dbReference type="EMBL" id="FXUV02000053">
    <property type="protein sequence ID" value="SNB80950.1"/>
    <property type="molecule type" value="Genomic_DNA"/>
</dbReference>
<dbReference type="NCBIfam" id="TIGR04111">
    <property type="entry name" value="BcepMu_gp16"/>
    <property type="match status" value="1"/>
</dbReference>